<protein>
    <submittedName>
        <fullName evidence="2">Uncharacterized protein</fullName>
    </submittedName>
</protein>
<evidence type="ECO:0000313" key="2">
    <source>
        <dbReference type="EMBL" id="KAI3402604.2"/>
    </source>
</evidence>
<dbReference type="Proteomes" id="UP001202479">
    <property type="component" value="Unassembled WGS sequence"/>
</dbReference>
<organism evidence="2 3">
    <name type="scientific">Candida oxycetoniae</name>
    <dbReference type="NCBI Taxonomy" id="497107"/>
    <lineage>
        <taxon>Eukaryota</taxon>
        <taxon>Fungi</taxon>
        <taxon>Dikarya</taxon>
        <taxon>Ascomycota</taxon>
        <taxon>Saccharomycotina</taxon>
        <taxon>Pichiomycetes</taxon>
        <taxon>Debaryomycetaceae</taxon>
        <taxon>Candida/Lodderomyces clade</taxon>
        <taxon>Candida</taxon>
    </lineage>
</organism>
<evidence type="ECO:0000313" key="3">
    <source>
        <dbReference type="Proteomes" id="UP001202479"/>
    </source>
</evidence>
<gene>
    <name evidence="2" type="ORF">KGF56_004696</name>
</gene>
<feature type="region of interest" description="Disordered" evidence="1">
    <location>
        <begin position="279"/>
        <end position="321"/>
    </location>
</feature>
<feature type="region of interest" description="Disordered" evidence="1">
    <location>
        <begin position="129"/>
        <end position="213"/>
    </location>
</feature>
<reference evidence="2" key="1">
    <citation type="journal article" date="2022" name="DNA Res.">
        <title>Genome analysis of five recently described species of the CUG-Ser clade uncovers Candida theae as a new hybrid lineage with pathogenic potential in the Candida parapsilosis species complex.</title>
        <authorList>
            <person name="Mixao V."/>
            <person name="Del Olmo V."/>
            <person name="Hegedusova E."/>
            <person name="Saus E."/>
            <person name="Pryszcz L."/>
            <person name="Cillingova A."/>
            <person name="Nosek J."/>
            <person name="Gabaldon T."/>
        </authorList>
    </citation>
    <scope>NUCLEOTIDE SEQUENCE</scope>
    <source>
        <strain evidence="2">CBS 10844</strain>
    </source>
</reference>
<keyword evidence="3" id="KW-1185">Reference proteome</keyword>
<dbReference type="RefSeq" id="XP_049178351.1">
    <property type="nucleotide sequence ID" value="XM_049326163.1"/>
</dbReference>
<comment type="caution">
    <text evidence="2">The sequence shown here is derived from an EMBL/GenBank/DDBJ whole genome shotgun (WGS) entry which is preliminary data.</text>
</comment>
<dbReference type="EMBL" id="JAHUZD010000143">
    <property type="protein sequence ID" value="KAI3402604.2"/>
    <property type="molecule type" value="Genomic_DNA"/>
</dbReference>
<proteinExistence type="predicted"/>
<name>A0AAI9WWC5_9ASCO</name>
<dbReference type="GeneID" id="73382311"/>
<feature type="compositionally biased region" description="Low complexity" evidence="1">
    <location>
        <begin position="279"/>
        <end position="288"/>
    </location>
</feature>
<feature type="region of interest" description="Disordered" evidence="1">
    <location>
        <begin position="42"/>
        <end position="74"/>
    </location>
</feature>
<dbReference type="AlphaFoldDB" id="A0AAI9WWC5"/>
<accession>A0AAI9WWC5</accession>
<feature type="compositionally biased region" description="Basic and acidic residues" evidence="1">
    <location>
        <begin position="289"/>
        <end position="315"/>
    </location>
</feature>
<sequence>MFFEEPLKTIDSTTTTSSNVSAVSRRKRNKTFSFYPIMDATTKTNSNAQSPGKRVTPLTQSPARATPLSPKSSKLSLCIPKEKNARFSSKLPLHTGLTSDNKICQWYCCSCGQSYGSVLYKDDVDETKAANSKDIENTEAANSKDIENTEAANSKDIENAETANSKDIENAETANSKDIENAETANSKDIENAETANSKDIENAETANSKDIENTEAANAKIIENADATSSSAHWTSATNPRSNYIFDSLKYYSSVVYRDHKETISPTIAKANNCFDSKSSQLQQQQKVDGKPAHLSENNRAKRRLETSEEDSKSPDSPSNIPYIPVLSPLHFDLNNSNNNLIEYQDRVILNIPTRFTCHRCDHMMCPYCLKLRLKDIDID</sequence>
<evidence type="ECO:0000256" key="1">
    <source>
        <dbReference type="SAM" id="MobiDB-lite"/>
    </source>
</evidence>